<dbReference type="PANTHER" id="PTHR30023:SF0">
    <property type="entry name" value="PENICILLIN-SENSITIVE CARBOXYPEPTIDASE A"/>
    <property type="match status" value="1"/>
</dbReference>
<sequence length="464" mass="46422">MSLSLLNVFAVAAAFAVVKLTPARHLSPQPPSVAARDVVRVSAESSAGSPAGVSAAEPGTGPVPDASVLAGRLSGAIGGSGTEISAVVVDVATGRTLFGHRGDRPATPASTTKLATSVAALASVGPEHRITTRVVRSAGGGIVLVGGGDPTLTALPASPEDDSPQFSPQFASLDDLAKQTAAALKKAGIGQVRVDYDASAYQGPGAAPTWKPNYIPDGEVAPVSALAVDNGKVAPQDPTKRARVSDPAAVATAKFAELLTKNGVSAKAGRKVAAGEGAEELGAVQSPPMSVLVEHLLTESDNDVAEAVARQVAMNKGLPASFQGAAQAVMQVLTELGAGQGVAVNDGSGLSPANRITPLALARIVSLAADAEHPDLRATITGMPVAGFSGTLSPPRYTGRASRAGAGVVRAKTGTLSGVSTLAGLLRDADGRLLAFAFMLGDGKGWVNPLTLDRLAAEVARCGC</sequence>
<dbReference type="PRINTS" id="PR00922">
    <property type="entry name" value="DADACBPTASE3"/>
</dbReference>
<dbReference type="PANTHER" id="PTHR30023">
    <property type="entry name" value="D-ALANYL-D-ALANINE CARBOXYPEPTIDASE"/>
    <property type="match status" value="1"/>
</dbReference>
<keyword evidence="2 4" id="KW-0378">Hydrolase</keyword>
<comment type="caution">
    <text evidence="4">The sequence shown here is derived from an EMBL/GenBank/DDBJ whole genome shotgun (WGS) entry which is preliminary data.</text>
</comment>
<evidence type="ECO:0000313" key="5">
    <source>
        <dbReference type="Proteomes" id="UP001596972"/>
    </source>
</evidence>
<dbReference type="Pfam" id="PF02113">
    <property type="entry name" value="Peptidase_S13"/>
    <property type="match status" value="2"/>
</dbReference>
<accession>A0ABW3EIY9</accession>
<evidence type="ECO:0000256" key="2">
    <source>
        <dbReference type="ARBA" id="ARBA00022801"/>
    </source>
</evidence>
<dbReference type="EMBL" id="JBHTJA010000001">
    <property type="protein sequence ID" value="MFD0898829.1"/>
    <property type="molecule type" value="Genomic_DNA"/>
</dbReference>
<dbReference type="InterPro" id="IPR012338">
    <property type="entry name" value="Beta-lactam/transpept-like"/>
</dbReference>
<protein>
    <submittedName>
        <fullName evidence="4">D-alanyl-D-alanine carboxypeptidase/D-alanyl-D-alanine-endopeptidase</fullName>
        <ecNumber evidence="4">3.4.16.4</ecNumber>
    </submittedName>
</protein>
<proteinExistence type="inferred from homology"/>
<dbReference type="InterPro" id="IPR000667">
    <property type="entry name" value="Peptidase_S13"/>
</dbReference>
<keyword evidence="3" id="KW-0732">Signal</keyword>
<dbReference type="EC" id="3.4.16.4" evidence="4"/>
<dbReference type="Gene3D" id="3.40.710.10">
    <property type="entry name" value="DD-peptidase/beta-lactamase superfamily"/>
    <property type="match status" value="2"/>
</dbReference>
<dbReference type="RefSeq" id="WP_378295621.1">
    <property type="nucleotide sequence ID" value="NZ_JBHTJA010000001.1"/>
</dbReference>
<gene>
    <name evidence="4" type="primary">dacB</name>
    <name evidence="4" type="ORF">ACFQ11_00275</name>
</gene>
<feature type="signal peptide" evidence="3">
    <location>
        <begin position="1"/>
        <end position="16"/>
    </location>
</feature>
<keyword evidence="5" id="KW-1185">Reference proteome</keyword>
<keyword evidence="4" id="KW-0121">Carboxypeptidase</keyword>
<keyword evidence="4" id="KW-0645">Protease</keyword>
<dbReference type="GO" id="GO:0009002">
    <property type="term" value="F:serine-type D-Ala-D-Ala carboxypeptidase activity"/>
    <property type="evidence" value="ECO:0007669"/>
    <property type="project" value="UniProtKB-EC"/>
</dbReference>
<reference evidence="5" key="1">
    <citation type="journal article" date="2019" name="Int. J. Syst. Evol. Microbiol.">
        <title>The Global Catalogue of Microorganisms (GCM) 10K type strain sequencing project: providing services to taxonomists for standard genome sequencing and annotation.</title>
        <authorList>
            <consortium name="The Broad Institute Genomics Platform"/>
            <consortium name="The Broad Institute Genome Sequencing Center for Infectious Disease"/>
            <person name="Wu L."/>
            <person name="Ma J."/>
        </authorList>
    </citation>
    <scope>NUCLEOTIDE SEQUENCE [LARGE SCALE GENOMIC DNA]</scope>
    <source>
        <strain evidence="5">JCM 31202</strain>
    </source>
</reference>
<evidence type="ECO:0000256" key="1">
    <source>
        <dbReference type="ARBA" id="ARBA00006096"/>
    </source>
</evidence>
<feature type="chain" id="PRO_5046046980" evidence="3">
    <location>
        <begin position="17"/>
        <end position="464"/>
    </location>
</feature>
<dbReference type="Gene3D" id="3.50.80.20">
    <property type="entry name" value="D-Ala-D-Ala carboxypeptidase C, peptidase S13"/>
    <property type="match status" value="1"/>
</dbReference>
<evidence type="ECO:0000313" key="4">
    <source>
        <dbReference type="EMBL" id="MFD0898829.1"/>
    </source>
</evidence>
<dbReference type="SUPFAM" id="SSF56601">
    <property type="entry name" value="beta-lactamase/transpeptidase-like"/>
    <property type="match status" value="1"/>
</dbReference>
<dbReference type="NCBIfam" id="TIGR00666">
    <property type="entry name" value="PBP4"/>
    <property type="match status" value="1"/>
</dbReference>
<organism evidence="4 5">
    <name type="scientific">Actinomadura sediminis</name>
    <dbReference type="NCBI Taxonomy" id="1038904"/>
    <lineage>
        <taxon>Bacteria</taxon>
        <taxon>Bacillati</taxon>
        <taxon>Actinomycetota</taxon>
        <taxon>Actinomycetes</taxon>
        <taxon>Streptosporangiales</taxon>
        <taxon>Thermomonosporaceae</taxon>
        <taxon>Actinomadura</taxon>
    </lineage>
</organism>
<evidence type="ECO:0000256" key="3">
    <source>
        <dbReference type="SAM" id="SignalP"/>
    </source>
</evidence>
<comment type="similarity">
    <text evidence="1">Belongs to the peptidase S13 family.</text>
</comment>
<dbReference type="Proteomes" id="UP001596972">
    <property type="component" value="Unassembled WGS sequence"/>
</dbReference>
<name>A0ABW3EIY9_9ACTN</name>